<proteinExistence type="predicted"/>
<evidence type="ECO:0000256" key="3">
    <source>
        <dbReference type="SAM" id="MobiDB-lite"/>
    </source>
</evidence>
<reference evidence="4" key="2">
    <citation type="submission" date="2017-06" db="EMBL/GenBank/DDBJ databases">
        <title>WGS assembly of Brachypodium distachyon.</title>
        <authorList>
            <consortium name="The International Brachypodium Initiative"/>
            <person name="Lucas S."/>
            <person name="Harmon-Smith M."/>
            <person name="Lail K."/>
            <person name="Tice H."/>
            <person name="Grimwood J."/>
            <person name="Bruce D."/>
            <person name="Barry K."/>
            <person name="Shu S."/>
            <person name="Lindquist E."/>
            <person name="Wang M."/>
            <person name="Pitluck S."/>
            <person name="Vogel J.P."/>
            <person name="Garvin D.F."/>
            <person name="Mockler T.C."/>
            <person name="Schmutz J."/>
            <person name="Rokhsar D."/>
            <person name="Bevan M.W."/>
        </authorList>
    </citation>
    <scope>NUCLEOTIDE SEQUENCE</scope>
    <source>
        <strain evidence="4">Bd21</strain>
    </source>
</reference>
<dbReference type="GO" id="GO:0006950">
    <property type="term" value="P:response to stress"/>
    <property type="evidence" value="ECO:0007669"/>
    <property type="project" value="UniProtKB-ARBA"/>
</dbReference>
<evidence type="ECO:0000313" key="6">
    <source>
        <dbReference type="Proteomes" id="UP000008810"/>
    </source>
</evidence>
<sequence length="240" mass="25775">MRVGRAMPIALESGARFGRGAVPHQAPLPACGGGTSSAGRGSDSSAAAVHREESEEGDGEVQSSYRGPLETMDALQDALPRRREVSKPNNSKLSSLVNAGDDMASFQPAKDIANTENPSPKKRKGLLPFGINKNELQSKKLSPVGDVTNSTTNCRKSLYPAVTSSSPSKSRRDDDHVCCKNLPCHCLQRKFGAMDPFASPPVTLETQLISVQMRSVSTVDLQDVVESTAEVSPREKRRKN</sequence>
<dbReference type="KEGG" id="bdi:100834888"/>
<dbReference type="PANTHER" id="PTHR33172:SF11">
    <property type="entry name" value="DUF3741 DOMAIN-CONTAINING PROTEIN"/>
    <property type="match status" value="1"/>
</dbReference>
<dbReference type="EnsemblPlants" id="KQK19117">
    <property type="protein sequence ID" value="KQK19117"/>
    <property type="gene ID" value="BRADI_1g46460v3"/>
</dbReference>
<feature type="compositionally biased region" description="Low complexity" evidence="3">
    <location>
        <begin position="37"/>
        <end position="48"/>
    </location>
</feature>
<dbReference type="Gramene" id="KQK19117">
    <property type="protein sequence ID" value="KQK19117"/>
    <property type="gene ID" value="BRADI_1g46460v3"/>
</dbReference>
<dbReference type="PANTHER" id="PTHR33172">
    <property type="entry name" value="OS08G0516900 PROTEIN"/>
    <property type="match status" value="1"/>
</dbReference>
<dbReference type="RefSeq" id="XP_003564137.2">
    <property type="nucleotide sequence ID" value="XM_003564089.4"/>
</dbReference>
<dbReference type="GeneID" id="100834888"/>
<reference evidence="5" key="3">
    <citation type="submission" date="2018-08" db="UniProtKB">
        <authorList>
            <consortium name="EnsemblPlants"/>
        </authorList>
    </citation>
    <scope>IDENTIFICATION</scope>
    <source>
        <strain evidence="5">cv. Bd21</strain>
    </source>
</reference>
<reference evidence="4 5" key="1">
    <citation type="journal article" date="2010" name="Nature">
        <title>Genome sequencing and analysis of the model grass Brachypodium distachyon.</title>
        <authorList>
            <consortium name="International Brachypodium Initiative"/>
        </authorList>
    </citation>
    <scope>NUCLEOTIDE SEQUENCE [LARGE SCALE GENOMIC DNA]</scope>
    <source>
        <strain evidence="4 5">Bd21</strain>
    </source>
</reference>
<accession>A0A0Q3H8X8</accession>
<dbReference type="ExpressionAtlas" id="A0A0Q3H8X8">
    <property type="expression patterns" value="baseline"/>
</dbReference>
<dbReference type="GO" id="GO:0005634">
    <property type="term" value="C:nucleus"/>
    <property type="evidence" value="ECO:0007669"/>
    <property type="project" value="UniProtKB-SubCell"/>
</dbReference>
<evidence type="ECO:0000313" key="4">
    <source>
        <dbReference type="EMBL" id="KQK19117.1"/>
    </source>
</evidence>
<keyword evidence="2" id="KW-0539">Nucleus</keyword>
<organism evidence="4">
    <name type="scientific">Brachypodium distachyon</name>
    <name type="common">Purple false brome</name>
    <name type="synonym">Trachynia distachya</name>
    <dbReference type="NCBI Taxonomy" id="15368"/>
    <lineage>
        <taxon>Eukaryota</taxon>
        <taxon>Viridiplantae</taxon>
        <taxon>Streptophyta</taxon>
        <taxon>Embryophyta</taxon>
        <taxon>Tracheophyta</taxon>
        <taxon>Spermatophyta</taxon>
        <taxon>Magnoliopsida</taxon>
        <taxon>Liliopsida</taxon>
        <taxon>Poales</taxon>
        <taxon>Poaceae</taxon>
        <taxon>BOP clade</taxon>
        <taxon>Pooideae</taxon>
        <taxon>Stipodae</taxon>
        <taxon>Brachypodieae</taxon>
        <taxon>Brachypodium</taxon>
    </lineage>
</organism>
<dbReference type="OrthoDB" id="691484at2759"/>
<evidence type="ECO:0000256" key="2">
    <source>
        <dbReference type="ARBA" id="ARBA00023242"/>
    </source>
</evidence>
<evidence type="ECO:0000256" key="1">
    <source>
        <dbReference type="ARBA" id="ARBA00004123"/>
    </source>
</evidence>
<dbReference type="AlphaFoldDB" id="A0A0Q3H8X8"/>
<evidence type="ECO:0000313" key="5">
    <source>
        <dbReference type="EnsemblPlants" id="KQK19117"/>
    </source>
</evidence>
<dbReference type="InterPro" id="IPR051992">
    <property type="entry name" value="OxStress_Response_Reg"/>
</dbReference>
<protein>
    <submittedName>
        <fullName evidence="4 5">Uncharacterized protein</fullName>
    </submittedName>
</protein>
<dbReference type="STRING" id="15368.A0A0Q3H8X8"/>
<dbReference type="Proteomes" id="UP000008810">
    <property type="component" value="Chromosome 1"/>
</dbReference>
<dbReference type="EMBL" id="CM000880">
    <property type="protein sequence ID" value="KQK19117.1"/>
    <property type="molecule type" value="Genomic_DNA"/>
</dbReference>
<name>A0A0Q3H8X8_BRADI</name>
<feature type="compositionally biased region" description="Polar residues" evidence="3">
    <location>
        <begin position="87"/>
        <end position="97"/>
    </location>
</feature>
<keyword evidence="6" id="KW-1185">Reference proteome</keyword>
<feature type="region of interest" description="Disordered" evidence="3">
    <location>
        <begin position="13"/>
        <end position="99"/>
    </location>
</feature>
<comment type="subcellular location">
    <subcellularLocation>
        <location evidence="1">Nucleus</location>
    </subcellularLocation>
</comment>
<gene>
    <name evidence="5" type="primary">LOC100834888</name>
    <name evidence="4" type="ORF">BRADI_1g46460v3</name>
</gene>